<dbReference type="InterPro" id="IPR020471">
    <property type="entry name" value="AKR"/>
</dbReference>
<dbReference type="InterPro" id="IPR036812">
    <property type="entry name" value="NAD(P)_OxRdtase_dom_sf"/>
</dbReference>
<dbReference type="RefSeq" id="WP_018303513.1">
    <property type="nucleotide sequence ID" value="NZ_KB902299.1"/>
</dbReference>
<reference evidence="8 9" key="1">
    <citation type="submission" date="2013-01" db="EMBL/GenBank/DDBJ databases">
        <authorList>
            <person name="Fiebig A."/>
            <person name="Goeker M."/>
            <person name="Klenk H.-P.P."/>
        </authorList>
    </citation>
    <scope>NUCLEOTIDE SEQUENCE [LARGE SCALE GENOMIC DNA]</scope>
    <source>
        <strain evidence="8 9">DSM 24838</strain>
    </source>
</reference>
<dbReference type="GO" id="GO:0050580">
    <property type="term" value="F:2,5-didehydrogluconate reductase activity"/>
    <property type="evidence" value="ECO:0007669"/>
    <property type="project" value="UniProtKB-EC"/>
</dbReference>
<dbReference type="PRINTS" id="PR00069">
    <property type="entry name" value="ALDKETRDTASE"/>
</dbReference>
<evidence type="ECO:0000259" key="7">
    <source>
        <dbReference type="Pfam" id="PF00248"/>
    </source>
</evidence>
<evidence type="ECO:0000256" key="4">
    <source>
        <dbReference type="PIRSR" id="PIRSR000097-1"/>
    </source>
</evidence>
<dbReference type="EMBL" id="AONG01000009">
    <property type="protein sequence ID" value="KIQ69379.1"/>
    <property type="molecule type" value="Genomic_DNA"/>
</dbReference>
<feature type="active site" description="Proton donor" evidence="4">
    <location>
        <position position="42"/>
    </location>
</feature>
<comment type="similarity">
    <text evidence="1">Belongs to the aldo/keto reductase family.</text>
</comment>
<dbReference type="Gene3D" id="3.20.20.100">
    <property type="entry name" value="NADP-dependent oxidoreductase domain"/>
    <property type="match status" value="1"/>
</dbReference>
<comment type="caution">
    <text evidence="8">The sequence shown here is derived from an EMBL/GenBank/DDBJ whole genome shotgun (WGS) entry which is preliminary data.</text>
</comment>
<proteinExistence type="inferred from homology"/>
<dbReference type="Proteomes" id="UP000035100">
    <property type="component" value="Unassembled WGS sequence"/>
</dbReference>
<keyword evidence="3 8" id="KW-0560">Oxidoreductase</keyword>
<accession>A0A0D0Q4B9</accession>
<dbReference type="PROSITE" id="PS00798">
    <property type="entry name" value="ALDOKETO_REDUCTASE_1"/>
    <property type="match status" value="1"/>
</dbReference>
<dbReference type="GO" id="GO:1990002">
    <property type="term" value="F:methylglyoxal reductase (NADPH) (acetol producing) activity"/>
    <property type="evidence" value="ECO:0007669"/>
    <property type="project" value="TreeGrafter"/>
</dbReference>
<gene>
    <name evidence="8" type="ORF">Wenmar_01741</name>
</gene>
<evidence type="ECO:0000256" key="3">
    <source>
        <dbReference type="ARBA" id="ARBA00023002"/>
    </source>
</evidence>
<feature type="binding site" evidence="5">
    <location>
        <position position="100"/>
    </location>
    <ligand>
        <name>substrate</name>
    </ligand>
</feature>
<keyword evidence="9" id="KW-1185">Reference proteome</keyword>
<dbReference type="PANTHER" id="PTHR43827">
    <property type="entry name" value="2,5-DIKETO-D-GLUCONIC ACID REDUCTASE"/>
    <property type="match status" value="1"/>
</dbReference>
<feature type="domain" description="NADP-dependent oxidoreductase" evidence="7">
    <location>
        <begin position="19"/>
        <end position="254"/>
    </location>
</feature>
<dbReference type="GO" id="GO:0051596">
    <property type="term" value="P:methylglyoxal catabolic process"/>
    <property type="evidence" value="ECO:0007669"/>
    <property type="project" value="TreeGrafter"/>
</dbReference>
<dbReference type="InterPro" id="IPR023210">
    <property type="entry name" value="NADP_OxRdtase_dom"/>
</dbReference>
<evidence type="ECO:0000256" key="5">
    <source>
        <dbReference type="PIRSR" id="PIRSR000097-2"/>
    </source>
</evidence>
<name>A0A0D0Q4B9_9RHOB</name>
<dbReference type="OrthoDB" id="9768793at2"/>
<dbReference type="PIRSF" id="PIRSF000097">
    <property type="entry name" value="AKR"/>
    <property type="match status" value="1"/>
</dbReference>
<evidence type="ECO:0000313" key="8">
    <source>
        <dbReference type="EMBL" id="KIQ69379.1"/>
    </source>
</evidence>
<dbReference type="SUPFAM" id="SSF51430">
    <property type="entry name" value="NAD(P)-linked oxidoreductase"/>
    <property type="match status" value="1"/>
</dbReference>
<protein>
    <submittedName>
        <fullName evidence="8">Aldo/keto reductase</fullName>
        <ecNumber evidence="8">1.1.1.274</ecNumber>
    </submittedName>
</protein>
<feature type="site" description="Lowers pKa of active site Tyr" evidence="6">
    <location>
        <position position="67"/>
    </location>
</feature>
<sequence>MTMQAMPQLGFGTYGRTGEAGIEAISCALQTGYRHLDTAQDYDTEAEVGAALRAAGLPREDVFVTTKVRPANFAPGALVPSLEKSCETLGLGHVDLALIHWPAPNGERPLSDYIPQLVEAKERGLTRHIGVSNFTIALLDETLAMLDGVPLLTNQVELNPWFRNRKLADHCTSRGVTVTCYQPIAKGRLGSDPVMKEIADAHDATPEQIALAFEMSRGYAAIPTSGKAERIRSNFGALDIRLTEGDINRIEGLDRGQRAIDPDWGPDWD</sequence>
<evidence type="ECO:0000313" key="9">
    <source>
        <dbReference type="Proteomes" id="UP000035100"/>
    </source>
</evidence>
<evidence type="ECO:0000256" key="1">
    <source>
        <dbReference type="ARBA" id="ARBA00007905"/>
    </source>
</evidence>
<dbReference type="eggNOG" id="COG0656">
    <property type="taxonomic scope" value="Bacteria"/>
</dbReference>
<dbReference type="EC" id="1.1.1.274" evidence="8"/>
<dbReference type="AlphaFoldDB" id="A0A0D0Q4B9"/>
<evidence type="ECO:0000256" key="6">
    <source>
        <dbReference type="PIRSR" id="PIRSR000097-3"/>
    </source>
</evidence>
<keyword evidence="2" id="KW-0521">NADP</keyword>
<evidence type="ECO:0000256" key="2">
    <source>
        <dbReference type="ARBA" id="ARBA00022857"/>
    </source>
</evidence>
<dbReference type="PANTHER" id="PTHR43827:SF3">
    <property type="entry name" value="NADP-DEPENDENT OXIDOREDUCTASE DOMAIN-CONTAINING PROTEIN"/>
    <property type="match status" value="1"/>
</dbReference>
<dbReference type="STRING" id="1123501.Wenmar_01741"/>
<dbReference type="Pfam" id="PF00248">
    <property type="entry name" value="Aldo_ket_red"/>
    <property type="match status" value="1"/>
</dbReference>
<dbReference type="PROSITE" id="PS00062">
    <property type="entry name" value="ALDOKETO_REDUCTASE_2"/>
    <property type="match status" value="1"/>
</dbReference>
<dbReference type="InterPro" id="IPR018170">
    <property type="entry name" value="Aldo/ket_reductase_CS"/>
</dbReference>
<organism evidence="8 9">
    <name type="scientific">Wenxinia marina DSM 24838</name>
    <dbReference type="NCBI Taxonomy" id="1123501"/>
    <lineage>
        <taxon>Bacteria</taxon>
        <taxon>Pseudomonadati</taxon>
        <taxon>Pseudomonadota</taxon>
        <taxon>Alphaproteobacteria</taxon>
        <taxon>Rhodobacterales</taxon>
        <taxon>Roseobacteraceae</taxon>
        <taxon>Wenxinia</taxon>
    </lineage>
</organism>